<dbReference type="OrthoDB" id="551261at2759"/>
<sequence>MACVSHLLLRLPIRRLQRVLQLVARLGAAVLERTAVGGMADGQAPADGDLRGTRPFQHRVFLGQVLADTPARAKVACGNGQNSRVGSCMWCLFEAHTDANVGREATVRFRGYTQAVSQHYIKRNAGKSLKVGARALKKTHRHFVSAGGVMQAMYRMLHLGAPHKITQKQFDEAALQTGCKGLTAFAALPYVDLSCLFTVSTGHALLFGVVSNFVDYALRSLNDIKPADPDAKLVMSREARQRVAARGQFLVMTSDFGRRYKCVMQYRKSYRMEDWLHFVETFSSYISKGDVLPEALRALWWSLCSAVMHYFRPRPPGETREQFLVAAKAAACKLRAYTTRLEELEVPGYMFTVNLHICICRLYDQECQLGSAAGFSDLPVERMMQQMKTQGGRMVSQAPEKHYTQWLCLMLASESLTEADPATGAKHTTNQQLERMLARRVVNTEAACFDKPGANLLGRGHAVYPSPERAAQVRAAVASLVHWYGLAFEDALDEEQYFGAEYGRQQQQTSCWACYQAEVGNETWMYAAYLKYFVHLPAEDGAQDVRFTVADVYSGQVFSGGLVVVNMAAAQTARAGSQWEMWQDLGLPLSELKGKFCTAAPEGDRKGLMYFMPYTHFTNR</sequence>
<dbReference type="Proteomes" id="UP000001058">
    <property type="component" value="Unassembled WGS sequence"/>
</dbReference>
<dbReference type="KEGG" id="vcn:VOLCADRAFT_100725"/>
<name>D8UKV8_VOLCA</name>
<gene>
    <name evidence="1" type="ORF">VOLCADRAFT_100725</name>
</gene>
<evidence type="ECO:0000313" key="1">
    <source>
        <dbReference type="EMBL" id="EFJ39639.1"/>
    </source>
</evidence>
<dbReference type="GeneID" id="9626346"/>
<organism evidence="2">
    <name type="scientific">Volvox carteri f. nagariensis</name>
    <dbReference type="NCBI Taxonomy" id="3068"/>
    <lineage>
        <taxon>Eukaryota</taxon>
        <taxon>Viridiplantae</taxon>
        <taxon>Chlorophyta</taxon>
        <taxon>core chlorophytes</taxon>
        <taxon>Chlorophyceae</taxon>
        <taxon>CS clade</taxon>
        <taxon>Chlamydomonadales</taxon>
        <taxon>Volvocaceae</taxon>
        <taxon>Volvox</taxon>
    </lineage>
</organism>
<dbReference type="AlphaFoldDB" id="D8UKV8"/>
<dbReference type="RefSeq" id="XP_002959298.1">
    <property type="nucleotide sequence ID" value="XM_002959252.1"/>
</dbReference>
<dbReference type="InParanoid" id="D8UKV8"/>
<reference evidence="1 2" key="1">
    <citation type="journal article" date="2010" name="Science">
        <title>Genomic analysis of organismal complexity in the multicellular green alga Volvox carteri.</title>
        <authorList>
            <person name="Prochnik S.E."/>
            <person name="Umen J."/>
            <person name="Nedelcu A.M."/>
            <person name="Hallmann A."/>
            <person name="Miller S.M."/>
            <person name="Nishii I."/>
            <person name="Ferris P."/>
            <person name="Kuo A."/>
            <person name="Mitros T."/>
            <person name="Fritz-Laylin L.K."/>
            <person name="Hellsten U."/>
            <person name="Chapman J."/>
            <person name="Simakov O."/>
            <person name="Rensing S.A."/>
            <person name="Terry A."/>
            <person name="Pangilinan J."/>
            <person name="Kapitonov V."/>
            <person name="Jurka J."/>
            <person name="Salamov A."/>
            <person name="Shapiro H."/>
            <person name="Schmutz J."/>
            <person name="Grimwood J."/>
            <person name="Lindquist E."/>
            <person name="Lucas S."/>
            <person name="Grigoriev I.V."/>
            <person name="Schmitt R."/>
            <person name="Kirk D."/>
            <person name="Rokhsar D.S."/>
        </authorList>
    </citation>
    <scope>NUCLEOTIDE SEQUENCE [LARGE SCALE GENOMIC DNA]</scope>
    <source>
        <strain evidence="2">f. Nagariensis / Eve</strain>
    </source>
</reference>
<keyword evidence="2" id="KW-1185">Reference proteome</keyword>
<evidence type="ECO:0000313" key="2">
    <source>
        <dbReference type="Proteomes" id="UP000001058"/>
    </source>
</evidence>
<protein>
    <submittedName>
        <fullName evidence="1">Uncharacterized protein</fullName>
    </submittedName>
</protein>
<dbReference type="EMBL" id="GL378466">
    <property type="protein sequence ID" value="EFJ39639.1"/>
    <property type="molecule type" value="Genomic_DNA"/>
</dbReference>
<accession>D8UKV8</accession>
<proteinExistence type="predicted"/>